<dbReference type="OrthoDB" id="5690292at2"/>
<comment type="caution">
    <text evidence="3">The sequence shown here is derived from an EMBL/GenBank/DDBJ whole genome shotgun (WGS) entry which is preliminary data.</text>
</comment>
<evidence type="ECO:0000313" key="4">
    <source>
        <dbReference type="Proteomes" id="UP000245909"/>
    </source>
</evidence>
<dbReference type="Pfam" id="PF04304">
    <property type="entry name" value="DUF454"/>
    <property type="match status" value="1"/>
</dbReference>
<keyword evidence="1 2" id="KW-0472">Membrane</keyword>
<dbReference type="AlphaFoldDB" id="A0A2U0SKW2"/>
<keyword evidence="2" id="KW-1133">Transmembrane helix</keyword>
<evidence type="ECO:0000313" key="3">
    <source>
        <dbReference type="EMBL" id="PVX31973.1"/>
    </source>
</evidence>
<organism evidence="3 4">
    <name type="scientific">Alitibacter langaaensis DSM 22999</name>
    <dbReference type="NCBI Taxonomy" id="1122935"/>
    <lineage>
        <taxon>Bacteria</taxon>
        <taxon>Pseudomonadati</taxon>
        <taxon>Pseudomonadota</taxon>
        <taxon>Gammaproteobacteria</taxon>
        <taxon>Pasteurellales</taxon>
        <taxon>Pasteurellaceae</taxon>
        <taxon>Alitibacter</taxon>
    </lineage>
</organism>
<sequence length="122" mass="14275">MKYLWAITGFIFLSIGVLGIILPGMPGTPFLLVALYCFSRSSERLHQWFLQTEIYQNHLKDFHQKRALTKKAKYWILTIATLTLAIGFYFTPSVTGKIIILTVLAVKYWFFFFWIKNSEDLN</sequence>
<name>A0A2U0SKW2_9PAST</name>
<dbReference type="EMBL" id="QENU01000017">
    <property type="protein sequence ID" value="PVX31973.1"/>
    <property type="molecule type" value="Genomic_DNA"/>
</dbReference>
<gene>
    <name evidence="3" type="ORF">C8D76_11722</name>
</gene>
<protein>
    <recommendedName>
        <fullName evidence="1">Inner membrane protein</fullName>
    </recommendedName>
</protein>
<dbReference type="PANTHER" id="PTHR35813">
    <property type="entry name" value="INNER MEMBRANE PROTEIN YBAN"/>
    <property type="match status" value="1"/>
</dbReference>
<dbReference type="PANTHER" id="PTHR35813:SF1">
    <property type="entry name" value="INNER MEMBRANE PROTEIN YBAN"/>
    <property type="match status" value="1"/>
</dbReference>
<keyword evidence="4" id="KW-1185">Reference proteome</keyword>
<keyword evidence="1" id="KW-1003">Cell membrane</keyword>
<dbReference type="RefSeq" id="WP_116632418.1">
    <property type="nucleotide sequence ID" value="NZ_QENU01000017.1"/>
</dbReference>
<dbReference type="Proteomes" id="UP000245909">
    <property type="component" value="Unassembled WGS sequence"/>
</dbReference>
<evidence type="ECO:0000256" key="1">
    <source>
        <dbReference type="PIRNR" id="PIRNR016789"/>
    </source>
</evidence>
<comment type="subcellular location">
    <subcellularLocation>
        <location evidence="1">Cell inner membrane</location>
        <topology evidence="1">Multi-pass membrane protein</topology>
    </subcellularLocation>
</comment>
<keyword evidence="1" id="KW-0997">Cell inner membrane</keyword>
<reference evidence="3 4" key="1">
    <citation type="submission" date="2018-05" db="EMBL/GenBank/DDBJ databases">
        <title>Genomic Encyclopedia of Type Strains, Phase IV (KMG-IV): sequencing the most valuable type-strain genomes for metagenomic binning, comparative biology and taxonomic classification.</title>
        <authorList>
            <person name="Goeker M."/>
        </authorList>
    </citation>
    <scope>NUCLEOTIDE SEQUENCE [LARGE SCALE GENOMIC DNA]</scope>
    <source>
        <strain evidence="3 4">DSM 22999</strain>
    </source>
</reference>
<feature type="transmembrane region" description="Helical" evidence="2">
    <location>
        <begin position="6"/>
        <end position="38"/>
    </location>
</feature>
<dbReference type="GO" id="GO:0005886">
    <property type="term" value="C:plasma membrane"/>
    <property type="evidence" value="ECO:0007669"/>
    <property type="project" value="UniProtKB-SubCell"/>
</dbReference>
<feature type="transmembrane region" description="Helical" evidence="2">
    <location>
        <begin position="74"/>
        <end position="92"/>
    </location>
</feature>
<dbReference type="PIRSF" id="PIRSF016789">
    <property type="entry name" value="DUF454"/>
    <property type="match status" value="1"/>
</dbReference>
<dbReference type="InterPro" id="IPR007401">
    <property type="entry name" value="DUF454"/>
</dbReference>
<keyword evidence="2" id="KW-0812">Transmembrane</keyword>
<accession>A0A2U0SKW2</accession>
<evidence type="ECO:0000256" key="2">
    <source>
        <dbReference type="SAM" id="Phobius"/>
    </source>
</evidence>
<proteinExistence type="predicted"/>
<feature type="transmembrane region" description="Helical" evidence="2">
    <location>
        <begin position="98"/>
        <end position="115"/>
    </location>
</feature>